<organism evidence="1 2">
    <name type="scientific">Metschnikowia bicuspidata var. bicuspidata NRRL YB-4993</name>
    <dbReference type="NCBI Taxonomy" id="869754"/>
    <lineage>
        <taxon>Eukaryota</taxon>
        <taxon>Fungi</taxon>
        <taxon>Dikarya</taxon>
        <taxon>Ascomycota</taxon>
        <taxon>Saccharomycotina</taxon>
        <taxon>Pichiomycetes</taxon>
        <taxon>Metschnikowiaceae</taxon>
        <taxon>Metschnikowia</taxon>
    </lineage>
</organism>
<dbReference type="EMBL" id="LXTC01000003">
    <property type="protein sequence ID" value="OBA21666.1"/>
    <property type="molecule type" value="Genomic_DNA"/>
</dbReference>
<dbReference type="RefSeq" id="XP_018712176.1">
    <property type="nucleotide sequence ID" value="XM_018857505.1"/>
</dbReference>
<gene>
    <name evidence="1" type="ORF">METBIDRAFT_42163</name>
</gene>
<sequence>MAPASSQGTYPQRKFKSELAKKTSLKIAKDNSDMLIYLVYMDYLSKLVHSSGGKELTERGIEKAHEKLMKKYRG</sequence>
<dbReference type="GeneID" id="30030481"/>
<keyword evidence="2" id="KW-1185">Reference proteome</keyword>
<comment type="caution">
    <text evidence="1">The sequence shown here is derived from an EMBL/GenBank/DDBJ whole genome shotgun (WGS) entry which is preliminary data.</text>
</comment>
<dbReference type="GO" id="GO:0046982">
    <property type="term" value="F:protein heterodimerization activity"/>
    <property type="evidence" value="ECO:0007669"/>
    <property type="project" value="InterPro"/>
</dbReference>
<name>A0A1A0HCE2_9ASCO</name>
<protein>
    <submittedName>
        <fullName evidence="1">Uncharacterized protein</fullName>
    </submittedName>
</protein>
<evidence type="ECO:0000313" key="1">
    <source>
        <dbReference type="EMBL" id="OBA21666.1"/>
    </source>
</evidence>
<dbReference type="Proteomes" id="UP000092555">
    <property type="component" value="Unassembled WGS sequence"/>
</dbReference>
<proteinExistence type="predicted"/>
<evidence type="ECO:0000313" key="2">
    <source>
        <dbReference type="Proteomes" id="UP000092555"/>
    </source>
</evidence>
<dbReference type="OrthoDB" id="2543597at2759"/>
<accession>A0A1A0HCE2</accession>
<dbReference type="InterPro" id="IPR009072">
    <property type="entry name" value="Histone-fold"/>
</dbReference>
<reference evidence="1 2" key="1">
    <citation type="submission" date="2016-05" db="EMBL/GenBank/DDBJ databases">
        <title>Comparative genomics of biotechnologically important yeasts.</title>
        <authorList>
            <consortium name="DOE Joint Genome Institute"/>
            <person name="Riley R."/>
            <person name="Haridas S."/>
            <person name="Wolfe K.H."/>
            <person name="Lopes M.R."/>
            <person name="Hittinger C.T."/>
            <person name="Goker M."/>
            <person name="Salamov A."/>
            <person name="Wisecaver J."/>
            <person name="Long T.M."/>
            <person name="Aerts A.L."/>
            <person name="Barry K."/>
            <person name="Choi C."/>
            <person name="Clum A."/>
            <person name="Coughlan A.Y."/>
            <person name="Deshpande S."/>
            <person name="Douglass A.P."/>
            <person name="Hanson S.J."/>
            <person name="Klenk H.-P."/>
            <person name="LaButti K."/>
            <person name="Lapidus A."/>
            <person name="Lindquist E."/>
            <person name="Lipzen A."/>
            <person name="Meier-kolthoff J.P."/>
            <person name="Ohm R.A."/>
            <person name="Otillar R.P."/>
            <person name="Pangilinan J."/>
            <person name="Peng Y."/>
            <person name="Rokas A."/>
            <person name="Rosa C.A."/>
            <person name="Scheuner C."/>
            <person name="Sibirny A.A."/>
            <person name="Slot J.C."/>
            <person name="Stielow J.B."/>
            <person name="Sun H."/>
            <person name="Kurtzman C.P."/>
            <person name="Blackwell M."/>
            <person name="Grigoriev I.V."/>
            <person name="Jeffries T.W."/>
        </authorList>
    </citation>
    <scope>NUCLEOTIDE SEQUENCE [LARGE SCALE GENOMIC DNA]</scope>
    <source>
        <strain evidence="1 2">NRRL YB-4993</strain>
    </source>
</reference>
<dbReference type="Gene3D" id="1.10.20.10">
    <property type="entry name" value="Histone, subunit A"/>
    <property type="match status" value="1"/>
</dbReference>
<dbReference type="AlphaFoldDB" id="A0A1A0HCE2"/>